<accession>A0A1Q9LJ20</accession>
<dbReference type="RefSeq" id="WP_075976410.1">
    <property type="nucleotide sequence ID" value="NZ_MKQR01000018.1"/>
</dbReference>
<dbReference type="Proteomes" id="UP000186040">
    <property type="component" value="Unassembled WGS sequence"/>
</dbReference>
<dbReference type="GO" id="GO:0016491">
    <property type="term" value="F:oxidoreductase activity"/>
    <property type="evidence" value="ECO:0007669"/>
    <property type="project" value="UniProtKB-KW"/>
</dbReference>
<dbReference type="SUPFAM" id="SSF48179">
    <property type="entry name" value="6-phosphogluconate dehydrogenase C-terminal domain-like"/>
    <property type="match status" value="1"/>
</dbReference>
<proteinExistence type="inferred from homology"/>
<dbReference type="Gene3D" id="1.10.1040.10">
    <property type="entry name" value="N-(1-d-carboxylethyl)-l-norvaline Dehydrogenase, domain 2"/>
    <property type="match status" value="1"/>
</dbReference>
<dbReference type="InterPro" id="IPR006115">
    <property type="entry name" value="6PGDH_NADP-bd"/>
</dbReference>
<feature type="domain" description="3-hydroxyisobutyrate dehydrogenase-like NAD-binding" evidence="6">
    <location>
        <begin position="159"/>
        <end position="276"/>
    </location>
</feature>
<keyword evidence="3" id="KW-0520">NAD</keyword>
<name>A0A1Q9LJ20_9PSEU</name>
<dbReference type="OrthoDB" id="3185659at2"/>
<evidence type="ECO:0000259" key="5">
    <source>
        <dbReference type="Pfam" id="PF03446"/>
    </source>
</evidence>
<dbReference type="AlphaFoldDB" id="A0A1Q9LJ20"/>
<feature type="active site" evidence="4">
    <location>
        <position position="165"/>
    </location>
</feature>
<reference evidence="7 8" key="1">
    <citation type="submission" date="2016-10" db="EMBL/GenBank/DDBJ databases">
        <title>The Draft Genome Sequence of Actinokineospora bangkokensis 44EHWT reveals the biosynthetic pathway of antifungal compounds Thailandins with unusual extender unit butylmalonyl-CoA.</title>
        <authorList>
            <person name="Greule A."/>
            <person name="Intra B."/>
            <person name="Flemming S."/>
            <person name="Rommel M.G."/>
            <person name="Panbangred W."/>
            <person name="Bechthold A."/>
        </authorList>
    </citation>
    <scope>NUCLEOTIDE SEQUENCE [LARGE SCALE GENOMIC DNA]</scope>
    <source>
        <strain evidence="7 8">44EHW</strain>
    </source>
</reference>
<dbReference type="SUPFAM" id="SSF51735">
    <property type="entry name" value="NAD(P)-binding Rossmann-fold domains"/>
    <property type="match status" value="1"/>
</dbReference>
<dbReference type="Pfam" id="PF03446">
    <property type="entry name" value="NAD_binding_2"/>
    <property type="match status" value="1"/>
</dbReference>
<dbReference type="STRING" id="1193682.BJP25_24630"/>
<organism evidence="7 8">
    <name type="scientific">Actinokineospora bangkokensis</name>
    <dbReference type="NCBI Taxonomy" id="1193682"/>
    <lineage>
        <taxon>Bacteria</taxon>
        <taxon>Bacillati</taxon>
        <taxon>Actinomycetota</taxon>
        <taxon>Actinomycetes</taxon>
        <taxon>Pseudonocardiales</taxon>
        <taxon>Pseudonocardiaceae</taxon>
        <taxon>Actinokineospora</taxon>
    </lineage>
</organism>
<evidence type="ECO:0000256" key="1">
    <source>
        <dbReference type="ARBA" id="ARBA00009080"/>
    </source>
</evidence>
<keyword evidence="2" id="KW-0560">Oxidoreductase</keyword>
<dbReference type="InterPro" id="IPR015815">
    <property type="entry name" value="HIBADH-related"/>
</dbReference>
<gene>
    <name evidence="7" type="ORF">BJP25_24630</name>
</gene>
<protein>
    <submittedName>
        <fullName evidence="7">3-hydroxyisobutyrate dehydrogenase</fullName>
    </submittedName>
</protein>
<evidence type="ECO:0000313" key="7">
    <source>
        <dbReference type="EMBL" id="OLR92000.1"/>
    </source>
</evidence>
<dbReference type="GO" id="GO:0051287">
    <property type="term" value="F:NAD binding"/>
    <property type="evidence" value="ECO:0007669"/>
    <property type="project" value="InterPro"/>
</dbReference>
<evidence type="ECO:0000259" key="6">
    <source>
        <dbReference type="Pfam" id="PF14833"/>
    </source>
</evidence>
<dbReference type="PIRSF" id="PIRSF000103">
    <property type="entry name" value="HIBADH"/>
    <property type="match status" value="1"/>
</dbReference>
<evidence type="ECO:0000256" key="2">
    <source>
        <dbReference type="ARBA" id="ARBA00023002"/>
    </source>
</evidence>
<dbReference type="InterPro" id="IPR013328">
    <property type="entry name" value="6PGD_dom2"/>
</dbReference>
<comment type="similarity">
    <text evidence="1">Belongs to the HIBADH-related family.</text>
</comment>
<evidence type="ECO:0000313" key="8">
    <source>
        <dbReference type="Proteomes" id="UP000186040"/>
    </source>
</evidence>
<dbReference type="EMBL" id="MKQR01000018">
    <property type="protein sequence ID" value="OLR92000.1"/>
    <property type="molecule type" value="Genomic_DNA"/>
</dbReference>
<feature type="domain" description="6-phosphogluconate dehydrogenase NADP-binding" evidence="5">
    <location>
        <begin position="4"/>
        <end position="155"/>
    </location>
</feature>
<dbReference type="Pfam" id="PF14833">
    <property type="entry name" value="NAD_binding_11"/>
    <property type="match status" value="1"/>
</dbReference>
<comment type="caution">
    <text evidence="7">The sequence shown here is derived from an EMBL/GenBank/DDBJ whole genome shotgun (WGS) entry which is preliminary data.</text>
</comment>
<dbReference type="Gene3D" id="3.40.50.720">
    <property type="entry name" value="NAD(P)-binding Rossmann-like Domain"/>
    <property type="match status" value="1"/>
</dbReference>
<dbReference type="InterPro" id="IPR036291">
    <property type="entry name" value="NAD(P)-bd_dom_sf"/>
</dbReference>
<keyword evidence="8" id="KW-1185">Reference proteome</keyword>
<dbReference type="InterPro" id="IPR051265">
    <property type="entry name" value="HIBADH-related_NP60_sf"/>
</dbReference>
<evidence type="ECO:0000256" key="4">
    <source>
        <dbReference type="PIRSR" id="PIRSR000103-1"/>
    </source>
</evidence>
<sequence length="282" mass="28971">MTMTVAVLGTGIMGAGMARNLAKAGLDVVVWNRSADKAEALADVARVAGSAQEAVRGARVVVTMLFDLDSTREVMGRVLPHVEGTWVQSATVGLDGAAELGRLAGEHGVAYVDAPVLGTRKPAEDGTLTVLASGTGDDDVAAVFDAIGARTVWVGEEPGAGHRLKLVANAWVLSVVTGTAQSVELARGLGLEPSAFLDAISGGVLDTPYAQLKGKAMISGEYPLQFGLDGARKDSGLIADALVAAGRDDRLMRAIHDLLTTASERGLGGQDMAAVNQAFPRG</sequence>
<dbReference type="InterPro" id="IPR029154">
    <property type="entry name" value="HIBADH-like_NADP-bd"/>
</dbReference>
<dbReference type="InterPro" id="IPR008927">
    <property type="entry name" value="6-PGluconate_DH-like_C_sf"/>
</dbReference>
<dbReference type="GO" id="GO:0050661">
    <property type="term" value="F:NADP binding"/>
    <property type="evidence" value="ECO:0007669"/>
    <property type="project" value="InterPro"/>
</dbReference>
<dbReference type="PANTHER" id="PTHR43580:SF2">
    <property type="entry name" value="CYTOKINE-LIKE NUCLEAR FACTOR N-PAC"/>
    <property type="match status" value="1"/>
</dbReference>
<evidence type="ECO:0000256" key="3">
    <source>
        <dbReference type="ARBA" id="ARBA00023027"/>
    </source>
</evidence>
<dbReference type="PANTHER" id="PTHR43580">
    <property type="entry name" value="OXIDOREDUCTASE GLYR1-RELATED"/>
    <property type="match status" value="1"/>
</dbReference>